<keyword evidence="3" id="KW-0813">Transport</keyword>
<evidence type="ECO:0000256" key="3">
    <source>
        <dbReference type="ARBA" id="ARBA00022448"/>
    </source>
</evidence>
<feature type="domain" description="Fe/B12 periplasmic-binding" evidence="6">
    <location>
        <begin position="67"/>
        <end position="355"/>
    </location>
</feature>
<dbReference type="GO" id="GO:1901678">
    <property type="term" value="P:iron coordination entity transport"/>
    <property type="evidence" value="ECO:0007669"/>
    <property type="project" value="UniProtKB-ARBA"/>
</dbReference>
<keyword evidence="5" id="KW-0175">Coiled coil</keyword>
<proteinExistence type="inferred from homology"/>
<accession>K9ZPQ2</accession>
<dbReference type="SUPFAM" id="SSF53807">
    <property type="entry name" value="Helical backbone' metal receptor"/>
    <property type="match status" value="1"/>
</dbReference>
<evidence type="ECO:0000313" key="7">
    <source>
        <dbReference type="EMBL" id="AFZ60764.1"/>
    </source>
</evidence>
<dbReference type="Proteomes" id="UP000010474">
    <property type="component" value="Chromosome"/>
</dbReference>
<dbReference type="PANTHER" id="PTHR30532">
    <property type="entry name" value="IRON III DICITRATE-BINDING PERIPLASMIC PROTEIN"/>
    <property type="match status" value="1"/>
</dbReference>
<dbReference type="InterPro" id="IPR051313">
    <property type="entry name" value="Bact_iron-sidero_bind"/>
</dbReference>
<dbReference type="AlphaFoldDB" id="K9ZPQ2"/>
<evidence type="ECO:0000256" key="5">
    <source>
        <dbReference type="SAM" id="Coils"/>
    </source>
</evidence>
<protein>
    <submittedName>
        <fullName evidence="7">ABC-type transporter, periplasmic subunit</fullName>
    </submittedName>
</protein>
<evidence type="ECO:0000256" key="4">
    <source>
        <dbReference type="ARBA" id="ARBA00022729"/>
    </source>
</evidence>
<dbReference type="KEGG" id="acy:Anacy_5449"/>
<evidence type="ECO:0000313" key="8">
    <source>
        <dbReference type="Proteomes" id="UP000010474"/>
    </source>
</evidence>
<dbReference type="PROSITE" id="PS51257">
    <property type="entry name" value="PROKAR_LIPOPROTEIN"/>
    <property type="match status" value="1"/>
</dbReference>
<dbReference type="HOGENOM" id="CLU_038034_0_2_3"/>
<dbReference type="Gene3D" id="3.40.50.1980">
    <property type="entry name" value="Nitrogenase molybdenum iron protein domain"/>
    <property type="match status" value="2"/>
</dbReference>
<evidence type="ECO:0000256" key="1">
    <source>
        <dbReference type="ARBA" id="ARBA00004196"/>
    </source>
</evidence>
<dbReference type="CDD" id="cd01146">
    <property type="entry name" value="FhuD"/>
    <property type="match status" value="1"/>
</dbReference>
<organism evidence="7 8">
    <name type="scientific">Anabaena cylindrica (strain ATCC 27899 / PCC 7122)</name>
    <dbReference type="NCBI Taxonomy" id="272123"/>
    <lineage>
        <taxon>Bacteria</taxon>
        <taxon>Bacillati</taxon>
        <taxon>Cyanobacteriota</taxon>
        <taxon>Cyanophyceae</taxon>
        <taxon>Nostocales</taxon>
        <taxon>Nostocaceae</taxon>
        <taxon>Anabaena</taxon>
    </lineage>
</organism>
<dbReference type="InterPro" id="IPR002491">
    <property type="entry name" value="ABC_transptr_periplasmic_BD"/>
</dbReference>
<dbReference type="OrthoDB" id="425173at2"/>
<dbReference type="eggNOG" id="COG0614">
    <property type="taxonomic scope" value="Bacteria"/>
</dbReference>
<dbReference type="Pfam" id="PF01497">
    <property type="entry name" value="Peripla_BP_2"/>
    <property type="match status" value="1"/>
</dbReference>
<reference evidence="8" key="1">
    <citation type="journal article" date="2013" name="Proc. Natl. Acad. Sci. U.S.A.">
        <title>Improving the coverage of the cyanobacterial phylum using diversity-driven genome sequencing.</title>
        <authorList>
            <person name="Shih P.M."/>
            <person name="Wu D."/>
            <person name="Latifi A."/>
            <person name="Axen S.D."/>
            <person name="Fewer D.P."/>
            <person name="Talla E."/>
            <person name="Calteau A."/>
            <person name="Cai F."/>
            <person name="Tandeau de Marsac N."/>
            <person name="Rippka R."/>
            <person name="Herdman M."/>
            <person name="Sivonen K."/>
            <person name="Coursin T."/>
            <person name="Laurent T."/>
            <person name="Goodwin L."/>
            <person name="Nolan M."/>
            <person name="Davenport K.W."/>
            <person name="Han C.S."/>
            <person name="Rubin E.M."/>
            <person name="Eisen J.A."/>
            <person name="Woyke T."/>
            <person name="Gugger M."/>
            <person name="Kerfeld C.A."/>
        </authorList>
    </citation>
    <scope>NUCLEOTIDE SEQUENCE [LARGE SCALE GENOMIC DNA]</scope>
    <source>
        <strain evidence="8">ATCC 27899 / PCC 7122</strain>
    </source>
</reference>
<keyword evidence="4" id="KW-0732">Signal</keyword>
<keyword evidence="8" id="KW-1185">Reference proteome</keyword>
<dbReference type="RefSeq" id="WP_015217376.1">
    <property type="nucleotide sequence ID" value="NC_019771.1"/>
</dbReference>
<dbReference type="STRING" id="272123.Anacy_5449"/>
<dbReference type="PANTHER" id="PTHR30532:SF24">
    <property type="entry name" value="FERRIC ENTEROBACTIN-BINDING PERIPLASMIC PROTEIN FEPB"/>
    <property type="match status" value="1"/>
</dbReference>
<dbReference type="PROSITE" id="PS50983">
    <property type="entry name" value="FE_B12_PBP"/>
    <property type="match status" value="1"/>
</dbReference>
<feature type="coiled-coil region" evidence="5">
    <location>
        <begin position="174"/>
        <end position="201"/>
    </location>
</feature>
<name>K9ZPQ2_ANACC</name>
<comment type="similarity">
    <text evidence="2">Belongs to the bacterial solute-binding protein 8 family.</text>
</comment>
<sequence length="357" mass="39775">MKAKKILRIIFTSLKFFLLAIITMLMITACVSRETQHTVKKQWYSSTECQVIEHEMGKTNICGQPQKIVTLSPNTLELLLSLDVQPVGFADYVPLHRGDYNNPSQQIPYLGERLTGQLVNVGIANSPSVEALLKIKPDLIVGTEHNKSQYEMLAKIAPTLLFPRFNAANNLRTIAKLLGRSEKAEQILAESKQRLAAAQKALSPIVSAHPQVLMLVSLGQSISEQLRFPRRDSFCDSMVTNLGFKLVSPQSLVPSNKSIPPPLSIEKLPEFRSADSIILLGGNFSQLHPSKKDYFEPQMQKLKQQWSENAIAQIMPASQEGRVYFIPVYLCLGLPGPIGTELYLNELQKQLLSPLGK</sequence>
<comment type="subcellular location">
    <subcellularLocation>
        <location evidence="1">Cell envelope</location>
    </subcellularLocation>
</comment>
<evidence type="ECO:0000256" key="2">
    <source>
        <dbReference type="ARBA" id="ARBA00008814"/>
    </source>
</evidence>
<dbReference type="EMBL" id="CP003659">
    <property type="protein sequence ID" value="AFZ60764.1"/>
    <property type="molecule type" value="Genomic_DNA"/>
</dbReference>
<gene>
    <name evidence="7" type="ordered locus">Anacy_5449</name>
</gene>
<evidence type="ECO:0000259" key="6">
    <source>
        <dbReference type="PROSITE" id="PS50983"/>
    </source>
</evidence>
<dbReference type="PATRIC" id="fig|272123.3.peg.5903"/>
<dbReference type="GO" id="GO:0030288">
    <property type="term" value="C:outer membrane-bounded periplasmic space"/>
    <property type="evidence" value="ECO:0007669"/>
    <property type="project" value="TreeGrafter"/>
</dbReference>